<dbReference type="AlphaFoldDB" id="A0A291TB23"/>
<gene>
    <name evidence="3" type="ORF">CRH10_08785</name>
</gene>
<feature type="transmembrane region" description="Helical" evidence="1">
    <location>
        <begin position="261"/>
        <end position="280"/>
    </location>
</feature>
<feature type="transmembrane region" description="Helical" evidence="1">
    <location>
        <begin position="229"/>
        <end position="249"/>
    </location>
</feature>
<evidence type="ECO:0000313" key="3">
    <source>
        <dbReference type="EMBL" id="ATL90383.1"/>
    </source>
</evidence>
<keyword evidence="1" id="KW-0472">Membrane</keyword>
<evidence type="ECO:0000256" key="1">
    <source>
        <dbReference type="SAM" id="Phobius"/>
    </source>
</evidence>
<feature type="transmembrane region" description="Helical" evidence="1">
    <location>
        <begin position="286"/>
        <end position="305"/>
    </location>
</feature>
<dbReference type="EMBL" id="CP023819">
    <property type="protein sequence ID" value="ATL90383.1"/>
    <property type="molecule type" value="Genomic_DNA"/>
</dbReference>
<evidence type="ECO:0000256" key="2">
    <source>
        <dbReference type="SAM" id="SignalP"/>
    </source>
</evidence>
<feature type="transmembrane region" description="Helical" evidence="1">
    <location>
        <begin position="170"/>
        <end position="191"/>
    </location>
</feature>
<sequence>MKKIFRKKIFAFFLSALLVLALSLPVFADMGPKPSVTLKLYYTPGQRYAVTLLGNTALNGPWTAPADYRERMGSRETWEAFRNYPAPEGYYFLGYFQEYPGDADAEFVWGYYPPNKFYVLLYNIETGTFYRSEEPVERYAFSSEWQVLLDSQDGLRVYHNRNDSDILSSFAARVLITLILELTWGILLFGLRGPAQRDLIGKVNLATQIILNLGLCYGTLYLGPMWGNFLYFALEVLVFSVEAFVYNRYLPWPEGKKPHPILYALTANLLSFGIGLELNTHCTNTQIRLIGLVCLVLWYAGPWLCRKLRKVQNAQ</sequence>
<feature type="signal peptide" evidence="2">
    <location>
        <begin position="1"/>
        <end position="28"/>
    </location>
</feature>
<keyword evidence="2" id="KW-0732">Signal</keyword>
<proteinExistence type="predicted"/>
<dbReference type="RefSeq" id="WP_098924189.1">
    <property type="nucleotide sequence ID" value="NZ_CP023819.1"/>
</dbReference>
<organism evidence="3 4">
    <name type="scientific">Faecalibacterium prausnitzii</name>
    <dbReference type="NCBI Taxonomy" id="853"/>
    <lineage>
        <taxon>Bacteria</taxon>
        <taxon>Bacillati</taxon>
        <taxon>Bacillota</taxon>
        <taxon>Clostridia</taxon>
        <taxon>Eubacteriales</taxon>
        <taxon>Oscillospiraceae</taxon>
        <taxon>Faecalibacterium</taxon>
    </lineage>
</organism>
<feature type="chain" id="PRO_5012810088" evidence="2">
    <location>
        <begin position="29"/>
        <end position="315"/>
    </location>
</feature>
<accession>A0A291TB23</accession>
<feature type="transmembrane region" description="Helical" evidence="1">
    <location>
        <begin position="203"/>
        <end position="223"/>
    </location>
</feature>
<keyword evidence="1" id="KW-0812">Transmembrane</keyword>
<reference evidence="3 4" key="1">
    <citation type="submission" date="2017-10" db="EMBL/GenBank/DDBJ databases">
        <title>Complete Genome Sequence of Faecalibacterium prausnitzii isolated from the gut of healthy adult Indian.</title>
        <authorList>
            <person name="Bag S."/>
            <person name="Ghosh T.S."/>
            <person name="Das B."/>
        </authorList>
    </citation>
    <scope>NUCLEOTIDE SEQUENCE [LARGE SCALE GENOMIC DNA]</scope>
    <source>
        <strain evidence="3 4">Indica</strain>
    </source>
</reference>
<evidence type="ECO:0000313" key="4">
    <source>
        <dbReference type="Proteomes" id="UP000223709"/>
    </source>
</evidence>
<name>A0A291TB23_9FIRM</name>
<dbReference type="Proteomes" id="UP000223709">
    <property type="component" value="Chromosome"/>
</dbReference>
<protein>
    <submittedName>
        <fullName evidence="3">Uncharacterized protein</fullName>
    </submittedName>
</protein>
<keyword evidence="1" id="KW-1133">Transmembrane helix</keyword>